<organism evidence="3 4">
    <name type="scientific">Paralvinella palmiformis</name>
    <dbReference type="NCBI Taxonomy" id="53620"/>
    <lineage>
        <taxon>Eukaryota</taxon>
        <taxon>Metazoa</taxon>
        <taxon>Spiralia</taxon>
        <taxon>Lophotrochozoa</taxon>
        <taxon>Annelida</taxon>
        <taxon>Polychaeta</taxon>
        <taxon>Sedentaria</taxon>
        <taxon>Canalipalpata</taxon>
        <taxon>Terebellida</taxon>
        <taxon>Terebelliformia</taxon>
        <taxon>Alvinellidae</taxon>
        <taxon>Paralvinella</taxon>
    </lineage>
</organism>
<proteinExistence type="predicted"/>
<feature type="compositionally biased region" description="Polar residues" evidence="2">
    <location>
        <begin position="929"/>
        <end position="958"/>
    </location>
</feature>
<feature type="compositionally biased region" description="Basic and acidic residues" evidence="2">
    <location>
        <begin position="545"/>
        <end position="560"/>
    </location>
</feature>
<evidence type="ECO:0000256" key="2">
    <source>
        <dbReference type="SAM" id="MobiDB-lite"/>
    </source>
</evidence>
<reference evidence="3" key="1">
    <citation type="journal article" date="2023" name="Mol. Biol. Evol.">
        <title>Third-Generation Sequencing Reveals the Adaptive Role of the Epigenome in Three Deep-Sea Polychaetes.</title>
        <authorList>
            <person name="Perez M."/>
            <person name="Aroh O."/>
            <person name="Sun Y."/>
            <person name="Lan Y."/>
            <person name="Juniper S.K."/>
            <person name="Young C.R."/>
            <person name="Angers B."/>
            <person name="Qian P.Y."/>
        </authorList>
    </citation>
    <scope>NUCLEOTIDE SEQUENCE</scope>
    <source>
        <strain evidence="3">P08H-3</strain>
    </source>
</reference>
<feature type="compositionally biased region" description="Polar residues" evidence="2">
    <location>
        <begin position="592"/>
        <end position="602"/>
    </location>
</feature>
<protein>
    <submittedName>
        <fullName evidence="3">Uncharacterized protein</fullName>
    </submittedName>
</protein>
<sequence length="1402" mass="151395">MDADLDVEIPLDLLNLEGIEHKKDQFQAASVVSTAPTRYQAHSNNIPSDTSAVGEKYRDSLEQTDFVSKVSKFENLGSQNYDNIPSPVHVNQLSGTSDQRTLTVGCYQEPVGIQQCCDNGPTEFKFPIPSDSLDVEVAPADDDLDVSSAPAASCNGTERYPPYSTYTTGNYEGIWDIQEALTNSAGRKVANANLQLNLSSGNHRSPPASPSGIQVLKAASPNQDLGIYDNVYELQCKAGEKELGSLSAESVSPKPLGAARSPRPPVPVFHNLTPKLPPKLGAKKCGATTKPKVTFASVDEIIRDKSESAKRPITTSGLPPKPPSKITEQTSVNGTETCLSQPKGKTLPQKQPDTKSRLSGSSSSLSSSSSSSSEAPPLPTTLPPPLHQQHTLPAVSRVSKVESINSTFPDIEKSHVVNSAQSGLSQPQQANKSSLMPDKSDDPEKSDSTTLPNSGPPSGVGKAPPPVPKRIKISTNNALRRAADSSPTSRGSLEVRLQLKSASPQLTGRRRAARDFLCAGSDDEHLYDQVADEREYCEVPIEGDTCTHDNSITEHTESGDRQTSSLVELNSKKPTPQSAPARRCSPSPPSTDKVSTSGIQNDENGRSNPWHVNLKQSFKPKLDNFTGEKLFTKDVVTTTVVLPGFEATGKGEHCSRQGRESGGSTPTRVSASPSRQRQVDQSPTRSARRVDQSPSRCRKSDQSPNRSSKTDQSPSRSSKADQSPSRSSKADQSPSRSSKADQSPSRSSKADQSPSRSSKADQLTGRSRKCDQSPSRSRKTDQSPSKSRKTDQSPSRSRKTDQSPSRSRKTDQSPSRSRKIDQSPVRLRRPDPSPSRSAKTDQSPNRSDKAGQTLVTEISNTPPVGSTEIDQQPSSISRTIDQSPSRSSKADQSPSRIVNPDQSAGQSLSCTDKASIRAHRVDLSPARLASTSDLSPSTNNKTNDKTSCSSDPLSSNGEISGFSESVEKVKSPNSDRPSAARNHSDVPVTYSDSKTRLLTSVLDATKSVSAKLVSEKLGNKSLNHTARDTIGKKSLVEQATVSPPSVQTERRGLVSGHSCALDIKNGHMENKMELAGNNNFELNNTGMDAKNSSGEVMKSGIADGTDPTGVGVKSLVMSPDENNPFSGDDLDAIVNAMLGDLTASQQELRDLHQHMREERKRDQEQAIAEKQRLEDILLMCAEYEKQMERESVNKEFGYLGDMKEMRNSMTKIKTNGSLTKLASPNQLHRDTVFDYKCRRNSASSTEEDTGSENGTIKRRPLNGVHSPVSTLSASPNYDNALTEHYTGSGMALNASGYKLDNGSGPSNESPTIQFNGVVNGLDAGRRDDRSSPVILHGDVAMDNYGSSHSYDWHSKTLPSSCRRTQQLAERMAYDTSSLGRGVHLSSHPVTNLLVSRTRNVYM</sequence>
<feature type="compositionally biased region" description="Polar residues" evidence="2">
    <location>
        <begin position="416"/>
        <end position="434"/>
    </location>
</feature>
<feature type="compositionally biased region" description="Polar residues" evidence="2">
    <location>
        <begin position="702"/>
        <end position="765"/>
    </location>
</feature>
<comment type="caution">
    <text evidence="3">The sequence shown here is derived from an EMBL/GenBank/DDBJ whole genome shotgun (WGS) entry which is preliminary data.</text>
</comment>
<keyword evidence="1" id="KW-0175">Coiled coil</keyword>
<feature type="region of interest" description="Disordered" evidence="2">
    <location>
        <begin position="306"/>
        <end position="510"/>
    </location>
</feature>
<feature type="compositionally biased region" description="Low complexity" evidence="2">
    <location>
        <begin position="357"/>
        <end position="375"/>
    </location>
</feature>
<dbReference type="EMBL" id="JAODUP010001179">
    <property type="protein sequence ID" value="KAK2141027.1"/>
    <property type="molecule type" value="Genomic_DNA"/>
</dbReference>
<feature type="compositionally biased region" description="Polar residues" evidence="2">
    <location>
        <begin position="662"/>
        <end position="685"/>
    </location>
</feature>
<feature type="region of interest" description="Disordered" evidence="2">
    <location>
        <begin position="244"/>
        <end position="275"/>
    </location>
</feature>
<feature type="region of interest" description="Disordered" evidence="2">
    <location>
        <begin position="1239"/>
        <end position="1275"/>
    </location>
</feature>
<feature type="compositionally biased region" description="Pro residues" evidence="2">
    <location>
        <begin position="376"/>
        <end position="386"/>
    </location>
</feature>
<accession>A0AAD9IU54</accession>
<feature type="compositionally biased region" description="Basic and acidic residues" evidence="2">
    <location>
        <begin position="438"/>
        <end position="447"/>
    </location>
</feature>
<feature type="region of interest" description="Disordered" evidence="2">
    <location>
        <begin position="543"/>
        <end position="612"/>
    </location>
</feature>
<evidence type="ECO:0000313" key="4">
    <source>
        <dbReference type="Proteomes" id="UP001208570"/>
    </source>
</evidence>
<feature type="compositionally biased region" description="Polar residues" evidence="2">
    <location>
        <begin position="561"/>
        <end position="576"/>
    </location>
</feature>
<evidence type="ECO:0000256" key="1">
    <source>
        <dbReference type="SAM" id="Coils"/>
    </source>
</evidence>
<feature type="region of interest" description="Disordered" evidence="2">
    <location>
        <begin position="643"/>
        <end position="987"/>
    </location>
</feature>
<feature type="coiled-coil region" evidence="1">
    <location>
        <begin position="1141"/>
        <end position="1176"/>
    </location>
</feature>
<name>A0AAD9IU54_9ANNE</name>
<gene>
    <name evidence="3" type="ORF">LSH36_1179g00006</name>
</gene>
<keyword evidence="4" id="KW-1185">Reference proteome</keyword>
<dbReference type="Proteomes" id="UP001208570">
    <property type="component" value="Unassembled WGS sequence"/>
</dbReference>
<feature type="compositionally biased region" description="Polar residues" evidence="2">
    <location>
        <begin position="853"/>
        <end position="912"/>
    </location>
</feature>
<feature type="compositionally biased region" description="Polar residues" evidence="2">
    <location>
        <begin position="326"/>
        <end position="340"/>
    </location>
</feature>
<evidence type="ECO:0000313" key="3">
    <source>
        <dbReference type="EMBL" id="KAK2141027.1"/>
    </source>
</evidence>
<feature type="compositionally biased region" description="Basic and acidic residues" evidence="2">
    <location>
        <begin position="649"/>
        <end position="659"/>
    </location>
</feature>